<organism evidence="1 2">
    <name type="scientific">Saponaria officinalis</name>
    <name type="common">Common soapwort</name>
    <name type="synonym">Lychnis saponaria</name>
    <dbReference type="NCBI Taxonomy" id="3572"/>
    <lineage>
        <taxon>Eukaryota</taxon>
        <taxon>Viridiplantae</taxon>
        <taxon>Streptophyta</taxon>
        <taxon>Embryophyta</taxon>
        <taxon>Tracheophyta</taxon>
        <taxon>Spermatophyta</taxon>
        <taxon>Magnoliopsida</taxon>
        <taxon>eudicotyledons</taxon>
        <taxon>Gunneridae</taxon>
        <taxon>Pentapetalae</taxon>
        <taxon>Caryophyllales</taxon>
        <taxon>Caryophyllaceae</taxon>
        <taxon>Caryophylleae</taxon>
        <taxon>Saponaria</taxon>
    </lineage>
</organism>
<protein>
    <submittedName>
        <fullName evidence="1">Uncharacterized protein</fullName>
    </submittedName>
</protein>
<reference evidence="1" key="1">
    <citation type="submission" date="2024-03" db="EMBL/GenBank/DDBJ databases">
        <title>WGS assembly of Saponaria officinalis var. Norfolk2.</title>
        <authorList>
            <person name="Jenkins J."/>
            <person name="Shu S."/>
            <person name="Grimwood J."/>
            <person name="Barry K."/>
            <person name="Goodstein D."/>
            <person name="Schmutz J."/>
            <person name="Leebens-Mack J."/>
            <person name="Osbourn A."/>
        </authorList>
    </citation>
    <scope>NUCLEOTIDE SEQUENCE [LARGE SCALE GENOMIC DNA]</scope>
    <source>
        <strain evidence="1">JIC</strain>
    </source>
</reference>
<keyword evidence="2" id="KW-1185">Reference proteome</keyword>
<dbReference type="EMBL" id="JBDFQZ010000003">
    <property type="protein sequence ID" value="KAK9740821.1"/>
    <property type="molecule type" value="Genomic_DNA"/>
</dbReference>
<evidence type="ECO:0000313" key="1">
    <source>
        <dbReference type="EMBL" id="KAK9740821.1"/>
    </source>
</evidence>
<feature type="non-terminal residue" evidence="1">
    <location>
        <position position="1"/>
    </location>
</feature>
<dbReference type="Proteomes" id="UP001443914">
    <property type="component" value="Unassembled WGS sequence"/>
</dbReference>
<feature type="non-terminal residue" evidence="1">
    <location>
        <position position="157"/>
    </location>
</feature>
<proteinExistence type="predicted"/>
<name>A0AAW1M3T2_SAPOF</name>
<accession>A0AAW1M3T2</accession>
<gene>
    <name evidence="1" type="ORF">RND81_03G062900</name>
</gene>
<evidence type="ECO:0000313" key="2">
    <source>
        <dbReference type="Proteomes" id="UP001443914"/>
    </source>
</evidence>
<dbReference type="AlphaFoldDB" id="A0AAW1M3T2"/>
<comment type="caution">
    <text evidence="1">The sequence shown here is derived from an EMBL/GenBank/DDBJ whole genome shotgun (WGS) entry which is preliminary data.</text>
</comment>
<sequence length="157" mass="17976">KIFRDQPATSPRPTLITYEYYPSSSYPPPFETKRKPHCSQTKPDSLILLHSSSSHHHHLPKPTIHPTSHHHLNLPPPPLFPDSLLQRHPYPHYLPTHGLPLPSPSPSHTPITVKRAPPPQLHTLNHHPPTQFLCHISRVSPLQLGVFNCARFWLIPW</sequence>